<dbReference type="Pfam" id="PF12937">
    <property type="entry name" value="F-box-like"/>
    <property type="match status" value="1"/>
</dbReference>
<dbReference type="OrthoDB" id="591557at2759"/>
<evidence type="ECO:0000259" key="1">
    <source>
        <dbReference type="SMART" id="SM00256"/>
    </source>
</evidence>
<gene>
    <name evidence="2" type="ORF">GIB67_018966</name>
</gene>
<dbReference type="SUPFAM" id="SSF81383">
    <property type="entry name" value="F-box domain"/>
    <property type="match status" value="1"/>
</dbReference>
<dbReference type="InterPro" id="IPR011043">
    <property type="entry name" value="Gal_Oxase/kelch_b-propeller"/>
</dbReference>
<accession>A0A7J7MH00</accession>
<dbReference type="InterPro" id="IPR017451">
    <property type="entry name" value="F-box-assoc_interact_dom"/>
</dbReference>
<dbReference type="NCBIfam" id="TIGR01640">
    <property type="entry name" value="F_box_assoc_1"/>
    <property type="match status" value="1"/>
</dbReference>
<name>A0A7J7MH00_9MAGN</name>
<dbReference type="AlphaFoldDB" id="A0A7J7MH00"/>
<sequence>MTGATTTGSLSVSLRRCNNNNRSRFGEIDEEDHFGTNYHFPTRCASMGYTYRRGSEEMGSHLPQEIITDILSRLPAKSVGRCKCVSNVWLKFLSDPFFLKLHLKRAKENSEHKVAIASFNGFFLCLGSVDRILEGTPEGNQTLVLRHPLIETQFEVTWMLGSHDGLLLVRQGPLMSLWNPTTGEYVRVPCENIHSGSCDYRFPLYGFGYDEATDDYKVVSLATINESYSEVCIYSLRNNSWRTIRENVPFCSFDGLKMPRFYGILVNGALHWRLRSFSGSNNFESIFSFDLRNEMFREIPLPKVNEGWFEIGHLESRLCVSWHRGTVVDVWALENVWTKLFGTTDLRVELPRYRMKPLHGTKDGKVLLHIDWKLLYMVDTRHKTVKKHGISDPSVFLPPLKIGGIDDAYPLFTSFGTETYIASLVSLNAGNVSG</sequence>
<feature type="domain" description="F-box" evidence="1">
    <location>
        <begin position="62"/>
        <end position="101"/>
    </location>
</feature>
<reference evidence="2 3" key="1">
    <citation type="journal article" date="2020" name="IScience">
        <title>Genome Sequencing of the Endangered Kingdonia uniflora (Circaeasteraceae, Ranunculales) Reveals Potential Mechanisms of Evolutionary Specialization.</title>
        <authorList>
            <person name="Sun Y."/>
            <person name="Deng T."/>
            <person name="Zhang A."/>
            <person name="Moore M.J."/>
            <person name="Landis J.B."/>
            <person name="Lin N."/>
            <person name="Zhang H."/>
            <person name="Zhang X."/>
            <person name="Huang J."/>
            <person name="Zhang X."/>
            <person name="Sun H."/>
            <person name="Wang H."/>
        </authorList>
    </citation>
    <scope>NUCLEOTIDE SEQUENCE [LARGE SCALE GENOMIC DNA]</scope>
    <source>
        <strain evidence="2">TB1705</strain>
        <tissue evidence="2">Leaf</tissue>
    </source>
</reference>
<comment type="caution">
    <text evidence="2">The sequence shown here is derived from an EMBL/GenBank/DDBJ whole genome shotgun (WGS) entry which is preliminary data.</text>
</comment>
<dbReference type="EMBL" id="JACGCM010001530">
    <property type="protein sequence ID" value="KAF6154044.1"/>
    <property type="molecule type" value="Genomic_DNA"/>
</dbReference>
<proteinExistence type="predicted"/>
<dbReference type="PANTHER" id="PTHR31672">
    <property type="entry name" value="BNACNNG10540D PROTEIN"/>
    <property type="match status" value="1"/>
</dbReference>
<evidence type="ECO:0000313" key="3">
    <source>
        <dbReference type="Proteomes" id="UP000541444"/>
    </source>
</evidence>
<dbReference type="PANTHER" id="PTHR31672:SF13">
    <property type="entry name" value="F-BOX PROTEIN CPR30-LIKE"/>
    <property type="match status" value="1"/>
</dbReference>
<keyword evidence="3" id="KW-1185">Reference proteome</keyword>
<organism evidence="2 3">
    <name type="scientific">Kingdonia uniflora</name>
    <dbReference type="NCBI Taxonomy" id="39325"/>
    <lineage>
        <taxon>Eukaryota</taxon>
        <taxon>Viridiplantae</taxon>
        <taxon>Streptophyta</taxon>
        <taxon>Embryophyta</taxon>
        <taxon>Tracheophyta</taxon>
        <taxon>Spermatophyta</taxon>
        <taxon>Magnoliopsida</taxon>
        <taxon>Ranunculales</taxon>
        <taxon>Circaeasteraceae</taxon>
        <taxon>Kingdonia</taxon>
    </lineage>
</organism>
<dbReference type="InterPro" id="IPR036047">
    <property type="entry name" value="F-box-like_dom_sf"/>
</dbReference>
<protein>
    <recommendedName>
        <fullName evidence="1">F-box domain-containing protein</fullName>
    </recommendedName>
</protein>
<dbReference type="InterPro" id="IPR050796">
    <property type="entry name" value="SCF_F-box_component"/>
</dbReference>
<dbReference type="Gene3D" id="1.20.1280.50">
    <property type="match status" value="1"/>
</dbReference>
<evidence type="ECO:0000313" key="2">
    <source>
        <dbReference type="EMBL" id="KAF6154044.1"/>
    </source>
</evidence>
<dbReference type="InterPro" id="IPR013187">
    <property type="entry name" value="F-box-assoc_dom_typ3"/>
</dbReference>
<dbReference type="InterPro" id="IPR001810">
    <property type="entry name" value="F-box_dom"/>
</dbReference>
<dbReference type="SMART" id="SM00256">
    <property type="entry name" value="FBOX"/>
    <property type="match status" value="1"/>
</dbReference>
<dbReference type="Proteomes" id="UP000541444">
    <property type="component" value="Unassembled WGS sequence"/>
</dbReference>
<dbReference type="Pfam" id="PF08268">
    <property type="entry name" value="FBA_3"/>
    <property type="match status" value="1"/>
</dbReference>
<dbReference type="SUPFAM" id="SSF50965">
    <property type="entry name" value="Galactose oxidase, central domain"/>
    <property type="match status" value="1"/>
</dbReference>